<dbReference type="STRING" id="1249481.D641_0103820"/>
<dbReference type="Gene3D" id="3.30.420.40">
    <property type="match status" value="2"/>
</dbReference>
<dbReference type="PANTHER" id="PTHR18964:SF146">
    <property type="entry name" value="POLYPHOSPHATE GLUCOKINASE"/>
    <property type="match status" value="1"/>
</dbReference>
<gene>
    <name evidence="3" type="ORF">D641_0103820</name>
</gene>
<dbReference type="InterPro" id="IPR000600">
    <property type="entry name" value="ROK"/>
</dbReference>
<accession>A0A022KW94</accession>
<dbReference type="CDD" id="cd24058">
    <property type="entry name" value="ASKHA_NBD_ROK_PPGK"/>
    <property type="match status" value="1"/>
</dbReference>
<dbReference type="Pfam" id="PF00480">
    <property type="entry name" value="ROK"/>
    <property type="match status" value="1"/>
</dbReference>
<dbReference type="GO" id="GO:0016301">
    <property type="term" value="F:kinase activity"/>
    <property type="evidence" value="ECO:0007669"/>
    <property type="project" value="UniProtKB-KW"/>
</dbReference>
<dbReference type="NCBIfam" id="NF045942">
    <property type="entry name" value="PolPhglucPhase"/>
    <property type="match status" value="1"/>
</dbReference>
<dbReference type="PANTHER" id="PTHR18964">
    <property type="entry name" value="ROK (REPRESSOR, ORF, KINASE) FAMILY"/>
    <property type="match status" value="1"/>
</dbReference>
<dbReference type="SUPFAM" id="SSF53067">
    <property type="entry name" value="Actin-like ATPase domain"/>
    <property type="match status" value="1"/>
</dbReference>
<organism evidence="3 4">
    <name type="scientific">Brachybacterium muris UCD-AY4</name>
    <dbReference type="NCBI Taxonomy" id="1249481"/>
    <lineage>
        <taxon>Bacteria</taxon>
        <taxon>Bacillati</taxon>
        <taxon>Actinomycetota</taxon>
        <taxon>Actinomycetes</taxon>
        <taxon>Micrococcales</taxon>
        <taxon>Dermabacteraceae</taxon>
        <taxon>Brachybacterium</taxon>
    </lineage>
</organism>
<dbReference type="AlphaFoldDB" id="A0A022KW94"/>
<reference evidence="3 4" key="1">
    <citation type="journal article" date="2013" name="Genome Announc.">
        <title>Draft genome sequence of an Actinobacterium, Brachybacterium muris strain UCD-AY4.</title>
        <authorList>
            <person name="Lo J.R."/>
            <person name="Lang J.M."/>
            <person name="Darling A.E."/>
            <person name="Eisen J.A."/>
            <person name="Coil D.A."/>
        </authorList>
    </citation>
    <scope>NUCLEOTIDE SEQUENCE [LARGE SCALE GENOMIC DNA]</scope>
    <source>
        <strain evidence="3 4">UCD-AY4</strain>
    </source>
</reference>
<dbReference type="InterPro" id="IPR043129">
    <property type="entry name" value="ATPase_NBD"/>
</dbReference>
<protein>
    <submittedName>
        <fullName evidence="3">Polyphosphate glucokinase</fullName>
    </submittedName>
</protein>
<evidence type="ECO:0000313" key="4">
    <source>
        <dbReference type="Proteomes" id="UP000019754"/>
    </source>
</evidence>
<evidence type="ECO:0000256" key="2">
    <source>
        <dbReference type="SAM" id="MobiDB-lite"/>
    </source>
</evidence>
<proteinExistence type="inferred from homology"/>
<keyword evidence="4" id="KW-1185">Reference proteome</keyword>
<dbReference type="EMBL" id="AORC01000004">
    <property type="protein sequence ID" value="EYT50402.1"/>
    <property type="molecule type" value="Genomic_DNA"/>
</dbReference>
<keyword evidence="3" id="KW-0418">Kinase</keyword>
<feature type="compositionally biased region" description="Basic and acidic residues" evidence="2">
    <location>
        <begin position="270"/>
        <end position="317"/>
    </location>
</feature>
<feature type="region of interest" description="Disordered" evidence="2">
    <location>
        <begin position="255"/>
        <end position="317"/>
    </location>
</feature>
<dbReference type="HOGENOM" id="CLU_065796_0_0_11"/>
<dbReference type="RefSeq" id="WP_017822477.1">
    <property type="nucleotide sequence ID" value="NZ_AORC01000004.1"/>
</dbReference>
<evidence type="ECO:0000313" key="3">
    <source>
        <dbReference type="EMBL" id="EYT50402.1"/>
    </source>
</evidence>
<dbReference type="Proteomes" id="UP000019754">
    <property type="component" value="Unassembled WGS sequence"/>
</dbReference>
<keyword evidence="3" id="KW-0808">Transferase</keyword>
<sequence>MSSTTAFGIDIGGSGIKGAPVDLKAGELAADRLRIPTPQPSTPDAVADTVKELLDSFGVERGMPVGVTFPAVIQHGVAKTAANVDKSWIDTDADALFTERTGHDVFVVNDADAAGISEMEFGAGRGKKGVVLMTTLGTGVGSALFVDGRLVPNTELGHIPFHGDAAEKYMAESVREREDLNWKAWAERLQEYYSLLEFLFNPDLFIVGGGVSKHHAKFLPLLDLRAPIVPADLRNEAGIIGAAVLARRAEDETIKAASGKGRKKAGIAAEKAEAKVEKASTKADKKAEKKSDKAAKKARKDADKKAKKSKGSDSKKK</sequence>
<evidence type="ECO:0000256" key="1">
    <source>
        <dbReference type="ARBA" id="ARBA00006479"/>
    </source>
</evidence>
<dbReference type="OrthoDB" id="849313at2"/>
<comment type="similarity">
    <text evidence="1">Belongs to the ROK (NagC/XylR) family.</text>
</comment>
<comment type="caution">
    <text evidence="3">The sequence shown here is derived from an EMBL/GenBank/DDBJ whole genome shotgun (WGS) entry which is preliminary data.</text>
</comment>
<name>A0A022KW94_9MICO</name>